<dbReference type="Proteomes" id="UP000002258">
    <property type="component" value="Chromosome 6"/>
</dbReference>
<keyword evidence="5" id="KW-1185">Reference proteome</keyword>
<feature type="domain" description="Zn(2)-C6 fungal-type" evidence="3">
    <location>
        <begin position="48"/>
        <end position="78"/>
    </location>
</feature>
<dbReference type="SUPFAM" id="SSF57701">
    <property type="entry name" value="Zn2/Cys6 DNA-binding domain"/>
    <property type="match status" value="1"/>
</dbReference>
<dbReference type="GO" id="GO:0008270">
    <property type="term" value="F:zinc ion binding"/>
    <property type="evidence" value="ECO:0007669"/>
    <property type="project" value="InterPro"/>
</dbReference>
<dbReference type="KEGG" id="pic:PICST_62201"/>
<dbReference type="PROSITE" id="PS50048">
    <property type="entry name" value="ZN2_CY6_FUNGAL_2"/>
    <property type="match status" value="1"/>
</dbReference>
<gene>
    <name evidence="4" type="primary">UGA3.2</name>
    <name evidence="4" type="ORF">PICST_62201</name>
</gene>
<organism evidence="4 5">
    <name type="scientific">Scheffersomyces stipitis (strain ATCC 58785 / CBS 6054 / NBRC 10063 / NRRL Y-11545)</name>
    <name type="common">Yeast</name>
    <name type="synonym">Pichia stipitis</name>
    <dbReference type="NCBI Taxonomy" id="322104"/>
    <lineage>
        <taxon>Eukaryota</taxon>
        <taxon>Fungi</taxon>
        <taxon>Dikarya</taxon>
        <taxon>Ascomycota</taxon>
        <taxon>Saccharomycotina</taxon>
        <taxon>Pichiomycetes</taxon>
        <taxon>Debaryomycetaceae</taxon>
        <taxon>Scheffersomyces</taxon>
    </lineage>
</organism>
<accession>A3LX43</accession>
<keyword evidence="2" id="KW-0539">Nucleus</keyword>
<dbReference type="InterPro" id="IPR036864">
    <property type="entry name" value="Zn2-C6_fun-type_DNA-bd_sf"/>
</dbReference>
<dbReference type="EMBL" id="CP000500">
    <property type="protein sequence ID" value="ABN67401.2"/>
    <property type="molecule type" value="Genomic_DNA"/>
</dbReference>
<dbReference type="HOGENOM" id="CLU_015493_1_2_1"/>
<evidence type="ECO:0000256" key="1">
    <source>
        <dbReference type="ARBA" id="ARBA00004123"/>
    </source>
</evidence>
<dbReference type="GO" id="GO:0000976">
    <property type="term" value="F:transcription cis-regulatory region binding"/>
    <property type="evidence" value="ECO:0007669"/>
    <property type="project" value="TreeGrafter"/>
</dbReference>
<dbReference type="PANTHER" id="PTHR37534:SF7">
    <property type="entry name" value="TRANSCRIPTIONAL ACTIVATOR PROTEIN UGA3"/>
    <property type="match status" value="1"/>
</dbReference>
<evidence type="ECO:0000256" key="2">
    <source>
        <dbReference type="ARBA" id="ARBA00023242"/>
    </source>
</evidence>
<dbReference type="eggNOG" id="ENOG502SMTS">
    <property type="taxonomic scope" value="Eukaryota"/>
</dbReference>
<dbReference type="InParanoid" id="A3LX43"/>
<dbReference type="CDD" id="cd00067">
    <property type="entry name" value="GAL4"/>
    <property type="match status" value="1"/>
</dbReference>
<dbReference type="InterPro" id="IPR021858">
    <property type="entry name" value="Fun_TF"/>
</dbReference>
<dbReference type="AlphaFoldDB" id="A3LX43"/>
<comment type="subcellular location">
    <subcellularLocation>
        <location evidence="1">Nucleus</location>
    </subcellularLocation>
</comment>
<dbReference type="GeneID" id="4840309"/>
<dbReference type="InterPro" id="IPR001138">
    <property type="entry name" value="Zn2Cys6_DnaBD"/>
</dbReference>
<evidence type="ECO:0000259" key="3">
    <source>
        <dbReference type="PROSITE" id="PS50048"/>
    </source>
</evidence>
<dbReference type="PROSITE" id="PS00463">
    <property type="entry name" value="ZN2_CY6_FUNGAL_1"/>
    <property type="match status" value="1"/>
</dbReference>
<sequence>MYLVLDVNSLETVESRSSPTSAHIGSYSSKRILSRNIILGPTKRSRNGCLNCRKRKKKCDESFPTCGSCKYRGAECIWRDSTKFKMKRYSDSRDSTKKSAVVRHVSTKSPSEELSEAIVESQDKMELSKGIIELVNDEIDQVNLRLDTSEFTTKNIDFLMSDDFSDFPYLSPTTTPIFNPFRHLDDKAKYFLDGFIHKVARNLCIGPDWCNYFLKTFYQMAEQDKSVSFALASWGGLFLEGSTDATKSYMIKAYKSITERFPNFNELSKEDIYILLNFFLIGIGVHVCAGDVSQWNILFKQCIEVIQKNGGLSEICRMFDYSNDIKWLISDVQFHDIMSSRAFSKGTILPMEEYNTIFQRNKILELGNYGLDPLQGCIQPIYLLLGEILQVSSDLKFTQHCYIINLRILRQNFYNEMEEVIDQLKEKLKRCQPNIQQMEPIIDDKHEVELHLTLFEVYSYTCQLSMNYQIKGMPASSAEMQSILVNAVSCIDILVDTKLVSSLSLSLLLCGITCCTATDRLDMEVRIKKIQSAYEVANLTRMVDIIKEVWKRNSNGNVCIDWVEVCNEKDWNLSVC</sequence>
<proteinExistence type="predicted"/>
<dbReference type="OMA" id="FQGCIQP"/>
<name>A3LX43_PICST</name>
<dbReference type="PANTHER" id="PTHR37534">
    <property type="entry name" value="TRANSCRIPTIONAL ACTIVATOR PROTEIN UGA3"/>
    <property type="match status" value="1"/>
</dbReference>
<evidence type="ECO:0000313" key="5">
    <source>
        <dbReference type="Proteomes" id="UP000002258"/>
    </source>
</evidence>
<protein>
    <submittedName>
        <fullName evidence="4">Putative transcriptional regulator</fullName>
    </submittedName>
</protein>
<dbReference type="Pfam" id="PF00172">
    <property type="entry name" value="Zn_clus"/>
    <property type="match status" value="1"/>
</dbReference>
<dbReference type="GO" id="GO:0000981">
    <property type="term" value="F:DNA-binding transcription factor activity, RNA polymerase II-specific"/>
    <property type="evidence" value="ECO:0007669"/>
    <property type="project" value="InterPro"/>
</dbReference>
<evidence type="ECO:0000313" key="4">
    <source>
        <dbReference type="EMBL" id="ABN67401.2"/>
    </source>
</evidence>
<dbReference type="OrthoDB" id="5419315at2759"/>
<reference evidence="4 5" key="1">
    <citation type="journal article" date="2007" name="Nat. Biotechnol.">
        <title>Genome sequence of the lignocellulose-bioconverting and xylose-fermenting yeast Pichia stipitis.</title>
        <authorList>
            <person name="Jeffries T.W."/>
            <person name="Grigoriev I.V."/>
            <person name="Grimwood J."/>
            <person name="Laplaza J.M."/>
            <person name="Aerts A."/>
            <person name="Salamov A."/>
            <person name="Schmutz J."/>
            <person name="Lindquist E."/>
            <person name="Dehal P."/>
            <person name="Shapiro H."/>
            <person name="Jin Y.S."/>
            <person name="Passoth V."/>
            <person name="Richardson P.M."/>
        </authorList>
    </citation>
    <scope>NUCLEOTIDE SEQUENCE [LARGE SCALE GENOMIC DNA]</scope>
    <source>
        <strain evidence="5">ATCC 58785 / CBS 6054 / NBRC 10063 / NRRL Y-11545</strain>
    </source>
</reference>
<dbReference type="GO" id="GO:0045944">
    <property type="term" value="P:positive regulation of transcription by RNA polymerase II"/>
    <property type="evidence" value="ECO:0007669"/>
    <property type="project" value="TreeGrafter"/>
</dbReference>
<dbReference type="SMART" id="SM00066">
    <property type="entry name" value="GAL4"/>
    <property type="match status" value="1"/>
</dbReference>
<dbReference type="RefSeq" id="XP_001385430.2">
    <property type="nucleotide sequence ID" value="XM_001385393.1"/>
</dbReference>
<dbReference type="Gene3D" id="4.10.240.10">
    <property type="entry name" value="Zn(2)-C6 fungal-type DNA-binding domain"/>
    <property type="match status" value="1"/>
</dbReference>
<dbReference type="Pfam" id="PF11951">
    <property type="entry name" value="Fungal_trans_2"/>
    <property type="match status" value="1"/>
</dbReference>
<dbReference type="GO" id="GO:0005634">
    <property type="term" value="C:nucleus"/>
    <property type="evidence" value="ECO:0007669"/>
    <property type="project" value="UniProtKB-SubCell"/>
</dbReference>